<dbReference type="EMBL" id="CM039427">
    <property type="protein sequence ID" value="KAI4355796.1"/>
    <property type="molecule type" value="Genomic_DNA"/>
</dbReference>
<evidence type="ECO:0000313" key="2">
    <source>
        <dbReference type="Proteomes" id="UP000828941"/>
    </source>
</evidence>
<reference evidence="1 2" key="1">
    <citation type="journal article" date="2022" name="DNA Res.">
        <title>Chromosomal-level genome assembly of the orchid tree Bauhinia variegata (Leguminosae; Cercidoideae) supports the allotetraploid origin hypothesis of Bauhinia.</title>
        <authorList>
            <person name="Zhong Y."/>
            <person name="Chen Y."/>
            <person name="Zheng D."/>
            <person name="Pang J."/>
            <person name="Liu Y."/>
            <person name="Luo S."/>
            <person name="Meng S."/>
            <person name="Qian L."/>
            <person name="Wei D."/>
            <person name="Dai S."/>
            <person name="Zhou R."/>
        </authorList>
    </citation>
    <scope>NUCLEOTIDE SEQUENCE [LARGE SCALE GENOMIC DNA]</scope>
    <source>
        <strain evidence="1">BV-YZ2020</strain>
    </source>
</reference>
<comment type="caution">
    <text evidence="1">The sequence shown here is derived from an EMBL/GenBank/DDBJ whole genome shotgun (WGS) entry which is preliminary data.</text>
</comment>
<sequence>MARHLQLRTQIKSRTWANPSMCHLFSTGKSENDELEASSSSETSAKSQSSLSDYLSDVKARLNRRQPASPSSNPTSRKTLTFTDSDSSSPRPSKAASLEELRKNLSEFRRGSSAPPLNDPISSTPSSPSQQPISFQEIYKRNVMAQSGESTEAANKPGRMLSFAAISNSLRKVQGARSDRKTGDSLSLSAFRDSLKLKPSDSAVSGTSSMVIGGTGTLPASVFGKEMREEGQSSAAMKTEFVKMYSYEELGKKLSALRPEAKGEGWFSLAELNERLLRLREKEEKDAESAGRGVLFKDVRESLIQMKLSGDEKAKRTSMQRLDFLGQLGRTPSFMLEPPKENLVEKYFHLDNMSSAEKMKIELTKVRDEFKMSESDCGSARVQVAQLTTKIKHLSSALHKKDKHSRKGLQAMVEKRKRLLRYLRRTDWESYCFVISKLGLRDYPDLKH</sequence>
<organism evidence="1 2">
    <name type="scientific">Bauhinia variegata</name>
    <name type="common">Purple orchid tree</name>
    <name type="synonym">Phanera variegata</name>
    <dbReference type="NCBI Taxonomy" id="167791"/>
    <lineage>
        <taxon>Eukaryota</taxon>
        <taxon>Viridiplantae</taxon>
        <taxon>Streptophyta</taxon>
        <taxon>Embryophyta</taxon>
        <taxon>Tracheophyta</taxon>
        <taxon>Spermatophyta</taxon>
        <taxon>Magnoliopsida</taxon>
        <taxon>eudicotyledons</taxon>
        <taxon>Gunneridae</taxon>
        <taxon>Pentapetalae</taxon>
        <taxon>rosids</taxon>
        <taxon>fabids</taxon>
        <taxon>Fabales</taxon>
        <taxon>Fabaceae</taxon>
        <taxon>Cercidoideae</taxon>
        <taxon>Cercideae</taxon>
        <taxon>Bauhiniinae</taxon>
        <taxon>Bauhinia</taxon>
    </lineage>
</organism>
<gene>
    <name evidence="1" type="ORF">L6164_004536</name>
</gene>
<evidence type="ECO:0000313" key="1">
    <source>
        <dbReference type="EMBL" id="KAI4355796.1"/>
    </source>
</evidence>
<protein>
    <submittedName>
        <fullName evidence="1">Uncharacterized protein</fullName>
    </submittedName>
</protein>
<keyword evidence="2" id="KW-1185">Reference proteome</keyword>
<dbReference type="Proteomes" id="UP000828941">
    <property type="component" value="Chromosome 2"/>
</dbReference>
<accession>A0ACB9Q4Q7</accession>
<name>A0ACB9Q4Q7_BAUVA</name>
<proteinExistence type="predicted"/>